<protein>
    <recommendedName>
        <fullName evidence="8">LytR family transcriptional regulator</fullName>
    </recommendedName>
</protein>
<feature type="transmembrane region" description="Helical" evidence="3">
    <location>
        <begin position="32"/>
        <end position="51"/>
    </location>
</feature>
<dbReference type="InterPro" id="IPR004474">
    <property type="entry name" value="LytR_CpsA_psr"/>
</dbReference>
<evidence type="ECO:0000313" key="7">
    <source>
        <dbReference type="Proteomes" id="UP001157109"/>
    </source>
</evidence>
<name>A0ABQ6HTW5_9MICO</name>
<comment type="similarity">
    <text evidence="1">Belongs to the LytR/CpsA/Psr (LCP) family.</text>
</comment>
<dbReference type="InterPro" id="IPR050922">
    <property type="entry name" value="LytR/CpsA/Psr_CW_biosynth"/>
</dbReference>
<evidence type="ECO:0000259" key="5">
    <source>
        <dbReference type="Pfam" id="PF13399"/>
    </source>
</evidence>
<sequence>MSDSEGATAPAQGSGPRHRRVRTHRHPLLRRTTYVVALLLVLALGATWGVLRRLDGNITAISFDQGLGSRPTSSATTDAATNLAPMNLLVLGIDDRSKLGTDKYGSAADSAGARSDTTLLVHLAADRKSAVIVSIPRDTMIQAPRSCKDLTASPSTWHTVQFNSIFEAGGVPCVVKVVESETGIRVDHVLTLDFNGFKTMVNALGSVPVCVTKAVDDKLSGLKLPAGTTRLNGEQALAFVRLRHVGDGSDTQRMSRQQAFLAAMMREVTSTSLLLNPAKLYSFLDAATKSLSTDRDLASVTALGGLANELRGLQPGSVHMLTAPSGPWPQDPNRTELLPAAEKVWSLIAADRPWGSGATSSPTPSPTPTTAAPLTVSPATIGVAVENAAGLTGYGGQVAQALRVQGFQVGAVTSTTTHITGVVVHHTAAQLEAARTVAAAFPGATLKADGAAGSPIRVTVGQGAKAVVAVPNRTGTAPLPAQPLTAPTPTSSATISASSADEAVCSDTGTG</sequence>
<feature type="compositionally biased region" description="Low complexity" evidence="2">
    <location>
        <begin position="358"/>
        <end position="373"/>
    </location>
</feature>
<dbReference type="RefSeq" id="WP_241441440.1">
    <property type="nucleotide sequence ID" value="NZ_BSUJ01000001.1"/>
</dbReference>
<organism evidence="6 7">
    <name type="scientific">Arsenicicoccus piscis</name>
    <dbReference type="NCBI Taxonomy" id="673954"/>
    <lineage>
        <taxon>Bacteria</taxon>
        <taxon>Bacillati</taxon>
        <taxon>Actinomycetota</taxon>
        <taxon>Actinomycetes</taxon>
        <taxon>Micrococcales</taxon>
        <taxon>Intrasporangiaceae</taxon>
        <taxon>Arsenicicoccus</taxon>
    </lineage>
</organism>
<keyword evidence="3" id="KW-0812">Transmembrane</keyword>
<dbReference type="Proteomes" id="UP001157109">
    <property type="component" value="Unassembled WGS sequence"/>
</dbReference>
<keyword evidence="7" id="KW-1185">Reference proteome</keyword>
<feature type="region of interest" description="Disordered" evidence="2">
    <location>
        <begin position="353"/>
        <end position="373"/>
    </location>
</feature>
<feature type="domain" description="LytR/CpsA/Psr regulator C-terminal" evidence="5">
    <location>
        <begin position="381"/>
        <end position="462"/>
    </location>
</feature>
<dbReference type="InterPro" id="IPR027381">
    <property type="entry name" value="LytR/CpsA/Psr_C"/>
</dbReference>
<dbReference type="EMBL" id="BSUJ01000001">
    <property type="protein sequence ID" value="GMA21143.1"/>
    <property type="molecule type" value="Genomic_DNA"/>
</dbReference>
<feature type="domain" description="Cell envelope-related transcriptional attenuator" evidence="4">
    <location>
        <begin position="114"/>
        <end position="269"/>
    </location>
</feature>
<keyword evidence="3" id="KW-0472">Membrane</keyword>
<accession>A0ABQ6HTW5</accession>
<dbReference type="PANTHER" id="PTHR33392">
    <property type="entry name" value="POLYISOPRENYL-TEICHOIC ACID--PEPTIDOGLYCAN TEICHOIC ACID TRANSFERASE TAGU"/>
    <property type="match status" value="1"/>
</dbReference>
<feature type="region of interest" description="Disordered" evidence="2">
    <location>
        <begin position="475"/>
        <end position="511"/>
    </location>
</feature>
<dbReference type="Gene3D" id="3.40.630.190">
    <property type="entry name" value="LCP protein"/>
    <property type="match status" value="1"/>
</dbReference>
<evidence type="ECO:0000256" key="1">
    <source>
        <dbReference type="ARBA" id="ARBA00006068"/>
    </source>
</evidence>
<evidence type="ECO:0000259" key="4">
    <source>
        <dbReference type="Pfam" id="PF03816"/>
    </source>
</evidence>
<proteinExistence type="inferred from homology"/>
<evidence type="ECO:0000256" key="2">
    <source>
        <dbReference type="SAM" id="MobiDB-lite"/>
    </source>
</evidence>
<gene>
    <name evidence="6" type="ORF">GCM10025862_31640</name>
</gene>
<dbReference type="Gene3D" id="3.30.70.2390">
    <property type="match status" value="1"/>
</dbReference>
<evidence type="ECO:0000313" key="6">
    <source>
        <dbReference type="EMBL" id="GMA21143.1"/>
    </source>
</evidence>
<evidence type="ECO:0000256" key="3">
    <source>
        <dbReference type="SAM" id="Phobius"/>
    </source>
</evidence>
<keyword evidence="3" id="KW-1133">Transmembrane helix</keyword>
<dbReference type="NCBIfam" id="TIGR00350">
    <property type="entry name" value="lytR_cpsA_psr"/>
    <property type="match status" value="1"/>
</dbReference>
<evidence type="ECO:0008006" key="8">
    <source>
        <dbReference type="Google" id="ProtNLM"/>
    </source>
</evidence>
<dbReference type="PANTHER" id="PTHR33392:SF6">
    <property type="entry name" value="POLYISOPRENYL-TEICHOIC ACID--PEPTIDOGLYCAN TEICHOIC ACID TRANSFERASE TAGU"/>
    <property type="match status" value="1"/>
</dbReference>
<comment type="caution">
    <text evidence="6">The sequence shown here is derived from an EMBL/GenBank/DDBJ whole genome shotgun (WGS) entry which is preliminary data.</text>
</comment>
<feature type="compositionally biased region" description="Basic residues" evidence="2">
    <location>
        <begin position="16"/>
        <end position="25"/>
    </location>
</feature>
<dbReference type="Pfam" id="PF13399">
    <property type="entry name" value="LytR_C"/>
    <property type="match status" value="1"/>
</dbReference>
<dbReference type="Pfam" id="PF03816">
    <property type="entry name" value="LytR_cpsA_psr"/>
    <property type="match status" value="1"/>
</dbReference>
<reference evidence="7" key="1">
    <citation type="journal article" date="2019" name="Int. J. Syst. Evol. Microbiol.">
        <title>The Global Catalogue of Microorganisms (GCM) 10K type strain sequencing project: providing services to taxonomists for standard genome sequencing and annotation.</title>
        <authorList>
            <consortium name="The Broad Institute Genomics Platform"/>
            <consortium name="The Broad Institute Genome Sequencing Center for Infectious Disease"/>
            <person name="Wu L."/>
            <person name="Ma J."/>
        </authorList>
    </citation>
    <scope>NUCLEOTIDE SEQUENCE [LARGE SCALE GENOMIC DNA]</scope>
    <source>
        <strain evidence="7">NBRC 105830</strain>
    </source>
</reference>
<feature type="region of interest" description="Disordered" evidence="2">
    <location>
        <begin position="1"/>
        <end position="25"/>
    </location>
</feature>
<feature type="compositionally biased region" description="Low complexity" evidence="2">
    <location>
        <begin position="476"/>
        <end position="500"/>
    </location>
</feature>